<comment type="subcellular location">
    <subcellularLocation>
        <location evidence="1 5">Bacterial flagellum basal body</location>
    </subcellularLocation>
</comment>
<keyword evidence="10" id="KW-0282">Flagellum</keyword>
<feature type="domain" description="Flagellar basal-body/hook protein C-terminal" evidence="7">
    <location>
        <begin position="373"/>
        <end position="417"/>
    </location>
</feature>
<keyword evidence="10" id="KW-0966">Cell projection</keyword>
<dbReference type="PANTHER" id="PTHR30435:SF1">
    <property type="entry name" value="FLAGELLAR HOOK PROTEIN FLGE"/>
    <property type="match status" value="1"/>
</dbReference>
<dbReference type="Pfam" id="PF22692">
    <property type="entry name" value="LlgE_F_G_D1"/>
    <property type="match status" value="1"/>
</dbReference>
<dbReference type="GO" id="GO:0009424">
    <property type="term" value="C:bacterial-type flagellum hook"/>
    <property type="evidence" value="ECO:0007669"/>
    <property type="project" value="TreeGrafter"/>
</dbReference>
<name>A0A4R6EXN5_SCAGO</name>
<dbReference type="InterPro" id="IPR010930">
    <property type="entry name" value="Flg_bb/hook_C_dom"/>
</dbReference>
<evidence type="ECO:0000256" key="4">
    <source>
        <dbReference type="ARBA" id="ARBA00023143"/>
    </source>
</evidence>
<evidence type="ECO:0000259" key="9">
    <source>
        <dbReference type="Pfam" id="PF22692"/>
    </source>
</evidence>
<dbReference type="InterPro" id="IPR019776">
    <property type="entry name" value="Flagellar_basal_body_rod_CS"/>
</dbReference>
<evidence type="ECO:0000313" key="11">
    <source>
        <dbReference type="Proteomes" id="UP000295530"/>
    </source>
</evidence>
<dbReference type="OrthoDB" id="8578401at2"/>
<evidence type="ECO:0000259" key="8">
    <source>
        <dbReference type="Pfam" id="PF07559"/>
    </source>
</evidence>
<keyword evidence="4 5" id="KW-0975">Bacterial flagellum</keyword>
<evidence type="ECO:0000256" key="1">
    <source>
        <dbReference type="ARBA" id="ARBA00004117"/>
    </source>
</evidence>
<dbReference type="AlphaFoldDB" id="A0A4R6EXN5"/>
<dbReference type="SUPFAM" id="SSF117143">
    <property type="entry name" value="Flagellar hook protein flgE"/>
    <property type="match status" value="1"/>
</dbReference>
<evidence type="ECO:0000259" key="7">
    <source>
        <dbReference type="Pfam" id="PF06429"/>
    </source>
</evidence>
<dbReference type="InterPro" id="IPR011491">
    <property type="entry name" value="FlgE_D2"/>
</dbReference>
<evidence type="ECO:0000259" key="6">
    <source>
        <dbReference type="Pfam" id="PF00460"/>
    </source>
</evidence>
<evidence type="ECO:0000256" key="5">
    <source>
        <dbReference type="RuleBase" id="RU362116"/>
    </source>
</evidence>
<feature type="domain" description="Flagellar hook protein FlgE/F/G-like D1" evidence="9">
    <location>
        <begin position="76"/>
        <end position="141"/>
    </location>
</feature>
<dbReference type="Proteomes" id="UP000295530">
    <property type="component" value="Unassembled WGS sequence"/>
</dbReference>
<comment type="similarity">
    <text evidence="2 5">Belongs to the flagella basal body rod proteins family.</text>
</comment>
<dbReference type="InterPro" id="IPR053967">
    <property type="entry name" value="LlgE_F_G-like_D1"/>
</dbReference>
<dbReference type="NCBIfam" id="NF004238">
    <property type="entry name" value="PRK05682.1-1"/>
    <property type="match status" value="1"/>
</dbReference>
<dbReference type="Pfam" id="PF06429">
    <property type="entry name" value="Flg_bbr_C"/>
    <property type="match status" value="1"/>
</dbReference>
<evidence type="ECO:0000256" key="3">
    <source>
        <dbReference type="ARBA" id="ARBA00019015"/>
    </source>
</evidence>
<organism evidence="10 11">
    <name type="scientific">Scandinavium goeteborgense</name>
    <dbReference type="NCBI Taxonomy" id="1851514"/>
    <lineage>
        <taxon>Bacteria</taxon>
        <taxon>Pseudomonadati</taxon>
        <taxon>Pseudomonadota</taxon>
        <taxon>Gammaproteobacteria</taxon>
        <taxon>Enterobacterales</taxon>
        <taxon>Enterobacteriaceae</taxon>
        <taxon>Scandinavium</taxon>
    </lineage>
</organism>
<reference evidence="10 11" key="1">
    <citation type="submission" date="2019-03" db="EMBL/GenBank/DDBJ databases">
        <title>Genomic analyses of the natural microbiome of Caenorhabditis elegans.</title>
        <authorList>
            <person name="Samuel B."/>
        </authorList>
    </citation>
    <scope>NUCLEOTIDE SEQUENCE [LARGE SCALE GENOMIC DNA]</scope>
    <source>
        <strain evidence="10 11">BIGb0156</strain>
    </source>
</reference>
<evidence type="ECO:0000313" key="10">
    <source>
        <dbReference type="EMBL" id="TDN64555.1"/>
    </source>
</evidence>
<dbReference type="InterPro" id="IPR001444">
    <property type="entry name" value="Flag_bb_rod_N"/>
</dbReference>
<feature type="domain" description="Flagellar basal body rod protein N-terminal" evidence="6">
    <location>
        <begin position="6"/>
        <end position="33"/>
    </location>
</feature>
<dbReference type="GO" id="GO:0071978">
    <property type="term" value="P:bacterial-type flagellum-dependent swarming motility"/>
    <property type="evidence" value="ECO:0007669"/>
    <property type="project" value="TreeGrafter"/>
</dbReference>
<protein>
    <recommendedName>
        <fullName evidence="3 5">Flagellar hook protein FlgE</fullName>
    </recommendedName>
</protein>
<sequence length="418" mass="43715">MAFSQAVSGLNAASTNLDVIGNNIANSATYGFKAGTASFADMFAGSKVGLGVKVAGITQDFNDGTTTSTGRALDVAISQSGFFRMTDANGSVYYSRNGQFKLDENRNLVNMQGLQLTGYPATGTPPTIQQGANPVGLSIPNTLMAAKATGTAAMQINLNSTDAVPTTTPFNASNADTYNKKGTVTVFDSLGNSHDMNIYYVKNSANNWDVYTQDSSVAGAPAEKQAQMQFADNGTLTGVAEYNAGGVLQPLVPGAQPEITLNLASLNGSAASDFQLSFQNSMQQNTGSNDIVATNQNGYKPGNLVSYQINDDGTVVGNYSNEQTQLLGQITLANFANNEGLQSEGDNVWSATQSSGVALLGTAGTGNFGTLTNGALEASNVDLSKELVNMIVAQRNYQSNAQTIKTQDQILNTLVNLR</sequence>
<dbReference type="GO" id="GO:0009425">
    <property type="term" value="C:bacterial-type flagellum basal body"/>
    <property type="evidence" value="ECO:0007669"/>
    <property type="project" value="UniProtKB-SubCell"/>
</dbReference>
<dbReference type="PROSITE" id="PS00588">
    <property type="entry name" value="FLAGELLA_BB_ROD"/>
    <property type="match status" value="1"/>
</dbReference>
<comment type="function">
    <text evidence="5">A flexible structure which links the flagellar filament to the drive apparatus in the basal body.</text>
</comment>
<dbReference type="InterPro" id="IPR037058">
    <property type="entry name" value="Falgellar_hook_FlgE_sf"/>
</dbReference>
<dbReference type="GO" id="GO:0005829">
    <property type="term" value="C:cytosol"/>
    <property type="evidence" value="ECO:0007669"/>
    <property type="project" value="TreeGrafter"/>
</dbReference>
<accession>A0A4R6EXN5</accession>
<dbReference type="InterPro" id="IPR037925">
    <property type="entry name" value="FlgE/F/G-like"/>
</dbReference>
<dbReference type="InterPro" id="IPR020013">
    <property type="entry name" value="Flagellar_FlgE/F/G"/>
</dbReference>
<dbReference type="Gene3D" id="2.60.98.20">
    <property type="entry name" value="Flagellar hook protein FlgE"/>
    <property type="match status" value="1"/>
</dbReference>
<feature type="domain" description="Flagellar hook protein FlgE D2" evidence="8">
    <location>
        <begin position="157"/>
        <end position="299"/>
    </location>
</feature>
<dbReference type="RefSeq" id="WP_133460059.1">
    <property type="nucleotide sequence ID" value="NZ_SNVX01000001.1"/>
</dbReference>
<gene>
    <name evidence="10" type="ORF">EC847_101484</name>
</gene>
<dbReference type="Pfam" id="PF00460">
    <property type="entry name" value="Flg_bb_rod"/>
    <property type="match status" value="1"/>
</dbReference>
<keyword evidence="10" id="KW-0969">Cilium</keyword>
<dbReference type="EMBL" id="SNVX01000001">
    <property type="protein sequence ID" value="TDN64555.1"/>
    <property type="molecule type" value="Genomic_DNA"/>
</dbReference>
<comment type="caution">
    <text evidence="10">The sequence shown here is derived from an EMBL/GenBank/DDBJ whole genome shotgun (WGS) entry which is preliminary data.</text>
</comment>
<dbReference type="Pfam" id="PF07559">
    <property type="entry name" value="FlgE_D2"/>
    <property type="match status" value="1"/>
</dbReference>
<evidence type="ECO:0000256" key="2">
    <source>
        <dbReference type="ARBA" id="ARBA00009677"/>
    </source>
</evidence>
<proteinExistence type="inferred from homology"/>
<dbReference type="PANTHER" id="PTHR30435">
    <property type="entry name" value="FLAGELLAR PROTEIN"/>
    <property type="match status" value="1"/>
</dbReference>
<dbReference type="NCBIfam" id="TIGR03506">
    <property type="entry name" value="FlgEFG_subfam"/>
    <property type="match status" value="1"/>
</dbReference>
<keyword evidence="11" id="KW-1185">Reference proteome</keyword>